<proteinExistence type="predicted"/>
<name>A0A8X6WSZ2_9ARAC</name>
<dbReference type="EMBL" id="BMAV01002071">
    <property type="protein sequence ID" value="GFY40734.1"/>
    <property type="molecule type" value="Genomic_DNA"/>
</dbReference>
<feature type="compositionally biased region" description="Polar residues" evidence="1">
    <location>
        <begin position="17"/>
        <end position="28"/>
    </location>
</feature>
<accession>A0A8X6WSZ2</accession>
<organism evidence="2 3">
    <name type="scientific">Trichonephila inaurata madagascariensis</name>
    <dbReference type="NCBI Taxonomy" id="2747483"/>
    <lineage>
        <taxon>Eukaryota</taxon>
        <taxon>Metazoa</taxon>
        <taxon>Ecdysozoa</taxon>
        <taxon>Arthropoda</taxon>
        <taxon>Chelicerata</taxon>
        <taxon>Arachnida</taxon>
        <taxon>Araneae</taxon>
        <taxon>Araneomorphae</taxon>
        <taxon>Entelegynae</taxon>
        <taxon>Araneoidea</taxon>
        <taxon>Nephilidae</taxon>
        <taxon>Trichonephila</taxon>
        <taxon>Trichonephila inaurata</taxon>
    </lineage>
</organism>
<dbReference type="Proteomes" id="UP000886998">
    <property type="component" value="Unassembled WGS sequence"/>
</dbReference>
<gene>
    <name evidence="2" type="ORF">TNIN_292831</name>
</gene>
<protein>
    <submittedName>
        <fullName evidence="2">Uncharacterized protein</fullName>
    </submittedName>
</protein>
<evidence type="ECO:0000256" key="1">
    <source>
        <dbReference type="SAM" id="MobiDB-lite"/>
    </source>
</evidence>
<sequence length="111" mass="12388">MYSRFVRKTGQRERSPTTKNCAPQTTAICGSGERQPPRVQWMASARGSLLSDQGIPSASRRVWTCHLYALHRLYGHALGRQTPQSRVASATPPSYRQTIEHLTPAALIRTI</sequence>
<evidence type="ECO:0000313" key="2">
    <source>
        <dbReference type="EMBL" id="GFY40734.1"/>
    </source>
</evidence>
<comment type="caution">
    <text evidence="2">The sequence shown here is derived from an EMBL/GenBank/DDBJ whole genome shotgun (WGS) entry which is preliminary data.</text>
</comment>
<evidence type="ECO:0000313" key="3">
    <source>
        <dbReference type="Proteomes" id="UP000886998"/>
    </source>
</evidence>
<reference evidence="2" key="1">
    <citation type="submission" date="2020-08" db="EMBL/GenBank/DDBJ databases">
        <title>Multicomponent nature underlies the extraordinary mechanical properties of spider dragline silk.</title>
        <authorList>
            <person name="Kono N."/>
            <person name="Nakamura H."/>
            <person name="Mori M."/>
            <person name="Yoshida Y."/>
            <person name="Ohtoshi R."/>
            <person name="Malay A.D."/>
            <person name="Moran D.A.P."/>
            <person name="Tomita M."/>
            <person name="Numata K."/>
            <person name="Arakawa K."/>
        </authorList>
    </citation>
    <scope>NUCLEOTIDE SEQUENCE</scope>
</reference>
<feature type="region of interest" description="Disordered" evidence="1">
    <location>
        <begin position="1"/>
        <end position="36"/>
    </location>
</feature>
<keyword evidence="3" id="KW-1185">Reference proteome</keyword>
<dbReference type="AlphaFoldDB" id="A0A8X6WSZ2"/>